<keyword evidence="1" id="KW-0732">Signal</keyword>
<dbReference type="Pfam" id="PF00754">
    <property type="entry name" value="F5_F8_type_C"/>
    <property type="match status" value="4"/>
</dbReference>
<dbReference type="PROSITE" id="PS50022">
    <property type="entry name" value="FA58C_3"/>
    <property type="match status" value="4"/>
</dbReference>
<evidence type="ECO:0000313" key="3">
    <source>
        <dbReference type="EMBL" id="GAA0340265.1"/>
    </source>
</evidence>
<feature type="signal peptide" evidence="1">
    <location>
        <begin position="1"/>
        <end position="26"/>
    </location>
</feature>
<proteinExistence type="predicted"/>
<dbReference type="RefSeq" id="WP_343840388.1">
    <property type="nucleotide sequence ID" value="NZ_BAAAEI010000001.1"/>
</dbReference>
<accession>A0ABN0WK80</accession>
<sequence>MKKFNNNKLYAVVALAMSGLYGCGGAGEAEPTNIPVEIDYTSADISGSAVKGTLSNALVTVSQMNGAEINMGSESRTGADGRVSFSVEAKQGFGINGMFKVDVTADANASMVCDAISCAGVDMGDLLSGAPLEGTKFTTLTYVQVPYASGSDGVADASFQANALTTMAAKLVADQVAGGRNVSVRPLYELTLSDNSQTLLKALGVSAKANVFSTELVSAESYDNFVTGESCEDVAQVDDQGNPVTDAEGNPVTEQVCVDTLVSGDIIKLSLANAAFAHLSEGESFSGLMGAVTDAVAVALEGDVSSLTPIRERLLASVSAVPYLDKLSLTADSVIDLSLAFLDSDTSSGPVQEVTTEANLASAVITGRNRISDAEAEAMVFDGNVETKWLDHNEWKGAPSVEDPSWLQVQFAQPQAVSSLFITSANDAPARDPENFQVLASNDGTSWITLAEFIGETFDERYERKEFRFVNGLEFTHYRLNITKNKGDDTLMQIAEVEFVGPIYTSADHTDPVGITTITARNRIGDAEAETMAFDNNIETKWLDHNDWKGAPSVEDPSWVQVDLPEPKAVDTLVITSANDADARDPENFNLQGSNDGENWITLSEWIGESFDERYQRRQFSVANSLAFSSYKLNITKNKGDDTLMQIAEIGLVGPKLPDLNHALMDGKVVTFRNAISDTEAGQMAMDGDVETKWLDHNEWKGAPSEEAPSWIAVQFPTPVAVNKLALVSANDADARDPENFNLQASDDGENWVTLGSWIGEGFDERFERRLFPFSNDLGFSHYRLNITKNKGDDTLMQVAEIELIGPQYQSVDHSAAAGAVFSARNRIGDAEAESMAFDDDINTKWLDHNEWKGAPSEEDPSWVQVDLPQAKIVSSIAITSANDADARDPENFNIEGSNDGGVTWTRLGSWIGESWDNRYERKLFEMGNGFAFNTYRINITKNKGDDTLMQIAEIELIGPDL</sequence>
<comment type="caution">
    <text evidence="3">The sequence shown here is derived from an EMBL/GenBank/DDBJ whole genome shotgun (WGS) entry which is preliminary data.</text>
</comment>
<protein>
    <recommendedName>
        <fullName evidence="2">F5/8 type C domain-containing protein</fullName>
    </recommendedName>
</protein>
<dbReference type="Gene3D" id="2.60.120.260">
    <property type="entry name" value="Galactose-binding domain-like"/>
    <property type="match status" value="4"/>
</dbReference>
<dbReference type="PROSITE" id="PS51257">
    <property type="entry name" value="PROKAR_LIPOPROTEIN"/>
    <property type="match status" value="1"/>
</dbReference>
<reference evidence="3 4" key="1">
    <citation type="journal article" date="2019" name="Int. J. Syst. Evol. Microbiol.">
        <title>The Global Catalogue of Microorganisms (GCM) 10K type strain sequencing project: providing services to taxonomists for standard genome sequencing and annotation.</title>
        <authorList>
            <consortium name="The Broad Institute Genomics Platform"/>
            <consortium name="The Broad Institute Genome Sequencing Center for Infectious Disease"/>
            <person name="Wu L."/>
            <person name="Ma J."/>
        </authorList>
    </citation>
    <scope>NUCLEOTIDE SEQUENCE [LARGE SCALE GENOMIC DNA]</scope>
    <source>
        <strain evidence="3 4">JCM 13378</strain>
    </source>
</reference>
<dbReference type="Proteomes" id="UP001501757">
    <property type="component" value="Unassembled WGS sequence"/>
</dbReference>
<dbReference type="InterPro" id="IPR008979">
    <property type="entry name" value="Galactose-bd-like_sf"/>
</dbReference>
<feature type="domain" description="F5/8 type C" evidence="2">
    <location>
        <begin position="657"/>
        <end position="755"/>
    </location>
</feature>
<name>A0ABN0WK80_9ALTE</name>
<dbReference type="SUPFAM" id="SSF49785">
    <property type="entry name" value="Galactose-binding domain-like"/>
    <property type="match status" value="4"/>
</dbReference>
<gene>
    <name evidence="3" type="ORF">GCM10009092_00960</name>
</gene>
<dbReference type="EMBL" id="BAAAEI010000001">
    <property type="protein sequence ID" value="GAA0340265.1"/>
    <property type="molecule type" value="Genomic_DNA"/>
</dbReference>
<organism evidence="3 4">
    <name type="scientific">Bowmanella denitrificans</name>
    <dbReference type="NCBI Taxonomy" id="366582"/>
    <lineage>
        <taxon>Bacteria</taxon>
        <taxon>Pseudomonadati</taxon>
        <taxon>Pseudomonadota</taxon>
        <taxon>Gammaproteobacteria</taxon>
        <taxon>Alteromonadales</taxon>
        <taxon>Alteromonadaceae</taxon>
        <taxon>Bowmanella</taxon>
    </lineage>
</organism>
<keyword evidence="4" id="KW-1185">Reference proteome</keyword>
<feature type="domain" description="F5/8 type C" evidence="2">
    <location>
        <begin position="507"/>
        <end position="612"/>
    </location>
</feature>
<evidence type="ECO:0000313" key="4">
    <source>
        <dbReference type="Proteomes" id="UP001501757"/>
    </source>
</evidence>
<evidence type="ECO:0000259" key="2">
    <source>
        <dbReference type="PROSITE" id="PS50022"/>
    </source>
</evidence>
<dbReference type="InterPro" id="IPR000421">
    <property type="entry name" value="FA58C"/>
</dbReference>
<feature type="domain" description="F5/8 type C" evidence="2">
    <location>
        <begin position="334"/>
        <end position="502"/>
    </location>
</feature>
<evidence type="ECO:0000256" key="1">
    <source>
        <dbReference type="SAM" id="SignalP"/>
    </source>
</evidence>
<feature type="domain" description="F5/8 type C" evidence="2">
    <location>
        <begin position="799"/>
        <end position="960"/>
    </location>
</feature>
<feature type="chain" id="PRO_5047003987" description="F5/8 type C domain-containing protein" evidence="1">
    <location>
        <begin position="27"/>
        <end position="962"/>
    </location>
</feature>